<evidence type="ECO:0000256" key="1">
    <source>
        <dbReference type="ARBA" id="ARBA00023125"/>
    </source>
</evidence>
<keyword evidence="1 2" id="KW-0238">DNA-binding</keyword>
<accession>A0A9D2SWK3</accession>
<evidence type="ECO:0000313" key="3">
    <source>
        <dbReference type="EMBL" id="HJC36796.1"/>
    </source>
</evidence>
<dbReference type="EMBL" id="DWWM01000042">
    <property type="protein sequence ID" value="HJC36796.1"/>
    <property type="molecule type" value="Genomic_DNA"/>
</dbReference>
<reference evidence="3" key="1">
    <citation type="journal article" date="2021" name="PeerJ">
        <title>Extensive microbial diversity within the chicken gut microbiome revealed by metagenomics and culture.</title>
        <authorList>
            <person name="Gilroy R."/>
            <person name="Ravi A."/>
            <person name="Getino M."/>
            <person name="Pursley I."/>
            <person name="Horton D.L."/>
            <person name="Alikhan N.F."/>
            <person name="Baker D."/>
            <person name="Gharbi K."/>
            <person name="Hall N."/>
            <person name="Watson M."/>
            <person name="Adriaenssens E.M."/>
            <person name="Foster-Nyarko E."/>
            <person name="Jarju S."/>
            <person name="Secka A."/>
            <person name="Antonio M."/>
            <person name="Oren A."/>
            <person name="Chaudhuri R.R."/>
            <person name="La Ragione R."/>
            <person name="Hildebrand F."/>
            <person name="Pallen M.J."/>
        </authorList>
    </citation>
    <scope>NUCLEOTIDE SEQUENCE</scope>
    <source>
        <strain evidence="3">CHK187-11901</strain>
    </source>
</reference>
<dbReference type="Proteomes" id="UP000823896">
    <property type="component" value="Unassembled WGS sequence"/>
</dbReference>
<reference evidence="3" key="2">
    <citation type="submission" date="2021-04" db="EMBL/GenBank/DDBJ databases">
        <authorList>
            <person name="Gilroy R."/>
        </authorList>
    </citation>
    <scope>NUCLEOTIDE SEQUENCE</scope>
    <source>
        <strain evidence="3">CHK187-11901</strain>
    </source>
</reference>
<dbReference type="Gene3D" id="2.40.50.140">
    <property type="entry name" value="Nucleic acid-binding proteins"/>
    <property type="match status" value="1"/>
</dbReference>
<dbReference type="AlphaFoldDB" id="A0A9D2SWK3"/>
<dbReference type="Pfam" id="PF00436">
    <property type="entry name" value="SSB"/>
    <property type="match status" value="1"/>
</dbReference>
<dbReference type="SUPFAM" id="SSF50249">
    <property type="entry name" value="Nucleic acid-binding proteins"/>
    <property type="match status" value="1"/>
</dbReference>
<organism evidence="3 4">
    <name type="scientific">Candidatus Merdibacter merdavium</name>
    <dbReference type="NCBI Taxonomy" id="2838692"/>
    <lineage>
        <taxon>Bacteria</taxon>
        <taxon>Bacillati</taxon>
        <taxon>Bacillota</taxon>
        <taxon>Erysipelotrichia</taxon>
        <taxon>Erysipelotrichales</taxon>
        <taxon>Erysipelotrichaceae</taxon>
        <taxon>Merdibacter</taxon>
    </lineage>
</organism>
<dbReference type="InterPro" id="IPR012340">
    <property type="entry name" value="NA-bd_OB-fold"/>
</dbReference>
<protein>
    <submittedName>
        <fullName evidence="3">Single-stranded DNA-binding protein</fullName>
    </submittedName>
</protein>
<dbReference type="GO" id="GO:0003697">
    <property type="term" value="F:single-stranded DNA binding"/>
    <property type="evidence" value="ECO:0007669"/>
    <property type="project" value="InterPro"/>
</dbReference>
<comment type="caution">
    <text evidence="3">The sequence shown here is derived from an EMBL/GenBank/DDBJ whole genome shotgun (WGS) entry which is preliminary data.</text>
</comment>
<dbReference type="InterPro" id="IPR000424">
    <property type="entry name" value="Primosome_PriB/ssb"/>
</dbReference>
<name>A0A9D2SWK3_9FIRM</name>
<dbReference type="PROSITE" id="PS50935">
    <property type="entry name" value="SSB"/>
    <property type="match status" value="1"/>
</dbReference>
<gene>
    <name evidence="3" type="ORF">H9702_06660</name>
</gene>
<sequence length="105" mass="11619">MNVIVLVGEVIELPYLRETPAGYQCATMVLKVDRPFANSDGVYEADEIAVTLWKGIAQTTCAVCALHDAVAVKGRLTTRTHNKDGVTYRNYEVVAEKVSFIRKES</sequence>
<evidence type="ECO:0000256" key="2">
    <source>
        <dbReference type="PROSITE-ProRule" id="PRU00252"/>
    </source>
</evidence>
<evidence type="ECO:0000313" key="4">
    <source>
        <dbReference type="Proteomes" id="UP000823896"/>
    </source>
</evidence>
<proteinExistence type="predicted"/>